<reference evidence="5" key="2">
    <citation type="submission" date="2021-04" db="EMBL/GenBank/DDBJ databases">
        <authorList>
            <person name="Gilroy R."/>
        </authorList>
    </citation>
    <scope>NUCLEOTIDE SEQUENCE</scope>
    <source>
        <strain evidence="5">CHK179-7159</strain>
    </source>
</reference>
<keyword evidence="2" id="KW-0560">Oxidoreductase</keyword>
<accession>A0A9D2L0N4</accession>
<proteinExistence type="predicted"/>
<evidence type="ECO:0000313" key="5">
    <source>
        <dbReference type="EMBL" id="HJA92446.1"/>
    </source>
</evidence>
<comment type="caution">
    <text evidence="5">The sequence shown here is derived from an EMBL/GenBank/DDBJ whole genome shotgun (WGS) entry which is preliminary data.</text>
</comment>
<keyword evidence="4" id="KW-0411">Iron-sulfur</keyword>
<dbReference type="GO" id="GO:0046872">
    <property type="term" value="F:metal ion binding"/>
    <property type="evidence" value="ECO:0007669"/>
    <property type="project" value="UniProtKB-KW"/>
</dbReference>
<evidence type="ECO:0000256" key="3">
    <source>
        <dbReference type="ARBA" id="ARBA00023004"/>
    </source>
</evidence>
<dbReference type="EMBL" id="DWYY01000053">
    <property type="protein sequence ID" value="HJA92446.1"/>
    <property type="molecule type" value="Genomic_DNA"/>
</dbReference>
<evidence type="ECO:0000313" key="6">
    <source>
        <dbReference type="Proteomes" id="UP000886858"/>
    </source>
</evidence>
<sequence>EWIGFLPGKRESRRYVGGYMLKQQDLERAVEFEDIVGYGGWSMDDHNPWGFDTKEEPTIYHPVKSPYGIPYRCLYSVNIENLMFAGRNISATHTALASTRVMATCGTLGQAVGTAASIAVRDGLTPKEIYEKRISELQEKLQEDDCYLPGRRKKKNPLMERVQIISTEGDVNCLTDGIERTLDGEEHVWKAPIGAEIQARLPEGSLVKSVRFIFDSDINRDGWGDGLAEYRRYPMRCHVYLGQQPAVMPPALIRGYEFWIRMGEEWVLWKKETENHKRLVDIPVNRPLCEIKMIPLDTWGQKEARIYRMDIMGTTAK</sequence>
<dbReference type="AlphaFoldDB" id="A0A9D2L0N4"/>
<keyword evidence="1" id="KW-0479">Metal-binding</keyword>
<organism evidence="5 6">
    <name type="scientific">Candidatus Eisenbergiella merdipullorum</name>
    <dbReference type="NCBI Taxonomy" id="2838553"/>
    <lineage>
        <taxon>Bacteria</taxon>
        <taxon>Bacillati</taxon>
        <taxon>Bacillota</taxon>
        <taxon>Clostridia</taxon>
        <taxon>Lachnospirales</taxon>
        <taxon>Lachnospiraceae</taxon>
        <taxon>Eisenbergiella</taxon>
    </lineage>
</organism>
<gene>
    <name evidence="5" type="ORF">H9717_04925</name>
</gene>
<reference evidence="5" key="1">
    <citation type="journal article" date="2021" name="PeerJ">
        <title>Extensive microbial diversity within the chicken gut microbiome revealed by metagenomics and culture.</title>
        <authorList>
            <person name="Gilroy R."/>
            <person name="Ravi A."/>
            <person name="Getino M."/>
            <person name="Pursley I."/>
            <person name="Horton D.L."/>
            <person name="Alikhan N.F."/>
            <person name="Baker D."/>
            <person name="Gharbi K."/>
            <person name="Hall N."/>
            <person name="Watson M."/>
            <person name="Adriaenssens E.M."/>
            <person name="Foster-Nyarko E."/>
            <person name="Jarju S."/>
            <person name="Secka A."/>
            <person name="Antonio M."/>
            <person name="Oren A."/>
            <person name="Chaudhuri R.R."/>
            <person name="La Ragione R."/>
            <person name="Hildebrand F."/>
            <person name="Pallen M.J."/>
        </authorList>
    </citation>
    <scope>NUCLEOTIDE SEQUENCE</scope>
    <source>
        <strain evidence="5">CHK179-7159</strain>
    </source>
</reference>
<evidence type="ECO:0000256" key="2">
    <source>
        <dbReference type="ARBA" id="ARBA00023002"/>
    </source>
</evidence>
<dbReference type="Pfam" id="PF12831">
    <property type="entry name" value="FAD_oxidored"/>
    <property type="match status" value="1"/>
</dbReference>
<dbReference type="GO" id="GO:0016491">
    <property type="term" value="F:oxidoreductase activity"/>
    <property type="evidence" value="ECO:0007669"/>
    <property type="project" value="UniProtKB-KW"/>
</dbReference>
<dbReference type="PANTHER" id="PTHR43498">
    <property type="entry name" value="FERREDOXIN:COB-COM HETERODISULFIDE REDUCTASE SUBUNIT A"/>
    <property type="match status" value="1"/>
</dbReference>
<evidence type="ECO:0000256" key="4">
    <source>
        <dbReference type="ARBA" id="ARBA00023014"/>
    </source>
</evidence>
<keyword evidence="3" id="KW-0408">Iron</keyword>
<evidence type="ECO:0000256" key="1">
    <source>
        <dbReference type="ARBA" id="ARBA00022723"/>
    </source>
</evidence>
<dbReference type="Proteomes" id="UP000886858">
    <property type="component" value="Unassembled WGS sequence"/>
</dbReference>
<protein>
    <submittedName>
        <fullName evidence="5">FAD-dependent oxidoreductase</fullName>
    </submittedName>
</protein>
<dbReference type="PANTHER" id="PTHR43498:SF1">
    <property type="entry name" value="COB--COM HETERODISULFIDE REDUCTASE IRON-SULFUR SUBUNIT A"/>
    <property type="match status" value="1"/>
</dbReference>
<dbReference type="GO" id="GO:0051536">
    <property type="term" value="F:iron-sulfur cluster binding"/>
    <property type="evidence" value="ECO:0007669"/>
    <property type="project" value="UniProtKB-KW"/>
</dbReference>
<dbReference type="InterPro" id="IPR039650">
    <property type="entry name" value="HdrA-like"/>
</dbReference>
<name>A0A9D2L0N4_9FIRM</name>
<feature type="non-terminal residue" evidence="5">
    <location>
        <position position="1"/>
    </location>
</feature>